<feature type="transmembrane region" description="Helical" evidence="7">
    <location>
        <begin position="181"/>
        <end position="203"/>
    </location>
</feature>
<accession>A0A1E3A6N4</accession>
<dbReference type="Pfam" id="PF00528">
    <property type="entry name" value="BPD_transp_1"/>
    <property type="match status" value="1"/>
</dbReference>
<evidence type="ECO:0000313" key="12">
    <source>
        <dbReference type="Proteomes" id="UP000094271"/>
    </source>
</evidence>
<dbReference type="Proteomes" id="UP000094271">
    <property type="component" value="Unassembled WGS sequence"/>
</dbReference>
<keyword evidence="6 7" id="KW-0472">Membrane</keyword>
<evidence type="ECO:0000256" key="2">
    <source>
        <dbReference type="ARBA" id="ARBA00022448"/>
    </source>
</evidence>
<evidence type="ECO:0000256" key="1">
    <source>
        <dbReference type="ARBA" id="ARBA00004651"/>
    </source>
</evidence>
<dbReference type="Proteomes" id="UP000094067">
    <property type="component" value="Unassembled WGS sequence"/>
</dbReference>
<dbReference type="PATRIC" id="fig|1432052.4.peg.5827"/>
<keyword evidence="5 7" id="KW-1133">Transmembrane helix</keyword>
<dbReference type="EMBL" id="MEHA01000004">
    <property type="protein sequence ID" value="ODR53534.1"/>
    <property type="molecule type" value="Genomic_DNA"/>
</dbReference>
<dbReference type="RefSeq" id="WP_044969825.1">
    <property type="nucleotide sequence ID" value="NZ_DBGDOY010000005.1"/>
</dbReference>
<feature type="transmembrane region" description="Helical" evidence="7">
    <location>
        <begin position="107"/>
        <end position="127"/>
    </location>
</feature>
<evidence type="ECO:0000256" key="3">
    <source>
        <dbReference type="ARBA" id="ARBA00022475"/>
    </source>
</evidence>
<reference evidence="10 12" key="2">
    <citation type="submission" date="2016-08" db="EMBL/GenBank/DDBJ databases">
        <authorList>
            <person name="Seilhamer J.J."/>
        </authorList>
    </citation>
    <scope>NUCLEOTIDE SEQUENCE [LARGE SCALE GENOMIC DNA]</scope>
    <source>
        <strain evidence="10 12">NML150140-1</strain>
    </source>
</reference>
<evidence type="ECO:0000256" key="4">
    <source>
        <dbReference type="ARBA" id="ARBA00022692"/>
    </source>
</evidence>
<dbReference type="InterPro" id="IPR035906">
    <property type="entry name" value="MetI-like_sf"/>
</dbReference>
<dbReference type="PANTHER" id="PTHR43744:SF9">
    <property type="entry name" value="POLYGALACTURONAN_RHAMNOGALACTURONAN TRANSPORT SYSTEM PERMEASE PROTEIN YTCP"/>
    <property type="match status" value="1"/>
</dbReference>
<evidence type="ECO:0000256" key="7">
    <source>
        <dbReference type="RuleBase" id="RU363032"/>
    </source>
</evidence>
<name>A0A1E3A6N4_9FIRM</name>
<dbReference type="GO" id="GO:0055085">
    <property type="term" value="P:transmembrane transport"/>
    <property type="evidence" value="ECO:0007669"/>
    <property type="project" value="InterPro"/>
</dbReference>
<keyword evidence="4 7" id="KW-0812">Transmembrane</keyword>
<gene>
    <name evidence="9" type="primary">araQ_104</name>
    <name evidence="10" type="ORF">BEI59_07535</name>
    <name evidence="9" type="ORF">BEI61_05241</name>
</gene>
<dbReference type="AlphaFoldDB" id="A0A1E3A6N4"/>
<evidence type="ECO:0000313" key="9">
    <source>
        <dbReference type="EMBL" id="ODM04434.1"/>
    </source>
</evidence>
<feature type="domain" description="ABC transmembrane type-1" evidence="8">
    <location>
        <begin position="72"/>
        <end position="276"/>
    </location>
</feature>
<sequence>MKKKKISRFDVVLTIFSLIVLLITVYPLYFVVIASISEPHLVSTGAVFFVPKGITWEGYQKVLKDSEIWIGYRNTIFYTVAGTLLNLGITLPAAYALSRKQLAGRKLFIMLILFTMFFSGGMIPTYILVKGLHLTDTLWALILPCAASAYNIVVARTYFENSIPKELEEAATIDGCSNFKVFFRIVLPLSAPIVAVMTLFYGISHWNSYFDGMIYLSDRKLFPLQVILREILSVAQTASSQTMSAEDAVTMAEQARIADLVKYVIMIVATAPVMLIYPFVQKYFVKGVMIGSVKG</sequence>
<feature type="transmembrane region" description="Helical" evidence="7">
    <location>
        <begin position="139"/>
        <end position="159"/>
    </location>
</feature>
<feature type="transmembrane region" description="Helical" evidence="7">
    <location>
        <begin position="76"/>
        <end position="95"/>
    </location>
</feature>
<comment type="similarity">
    <text evidence="7">Belongs to the binding-protein-dependent transport system permease family.</text>
</comment>
<evidence type="ECO:0000256" key="6">
    <source>
        <dbReference type="ARBA" id="ARBA00023136"/>
    </source>
</evidence>
<evidence type="ECO:0000259" key="8">
    <source>
        <dbReference type="PROSITE" id="PS50928"/>
    </source>
</evidence>
<reference evidence="9 11" key="1">
    <citation type="submission" date="2016-07" db="EMBL/GenBank/DDBJ databases">
        <title>Characterization of isolates of Eisenbergiella tayi derived from blood cultures, using whole genome sequencing.</title>
        <authorList>
            <person name="Burdz T."/>
            <person name="Wiebe D."/>
            <person name="Huynh C."/>
            <person name="Bernard K."/>
        </authorList>
    </citation>
    <scope>NUCLEOTIDE SEQUENCE [LARGE SCALE GENOMIC DNA]</scope>
    <source>
        <strain evidence="9 11">NML 110608</strain>
    </source>
</reference>
<comment type="caution">
    <text evidence="9">The sequence shown here is derived from an EMBL/GenBank/DDBJ whole genome shotgun (WGS) entry which is preliminary data.</text>
</comment>
<proteinExistence type="inferred from homology"/>
<organism evidence="9 11">
    <name type="scientific">Eisenbergiella tayi</name>
    <dbReference type="NCBI Taxonomy" id="1432052"/>
    <lineage>
        <taxon>Bacteria</taxon>
        <taxon>Bacillati</taxon>
        <taxon>Bacillota</taxon>
        <taxon>Clostridia</taxon>
        <taxon>Lachnospirales</taxon>
        <taxon>Lachnospiraceae</taxon>
        <taxon>Eisenbergiella</taxon>
    </lineage>
</organism>
<protein>
    <submittedName>
        <fullName evidence="9">L-arabinose transport system permease protein AraQ</fullName>
    </submittedName>
    <submittedName>
        <fullName evidence="10">Sugar ABC transporter permease</fullName>
    </submittedName>
</protein>
<evidence type="ECO:0000256" key="5">
    <source>
        <dbReference type="ARBA" id="ARBA00022989"/>
    </source>
</evidence>
<dbReference type="PANTHER" id="PTHR43744">
    <property type="entry name" value="ABC TRANSPORTER PERMEASE PROTEIN MG189-RELATED-RELATED"/>
    <property type="match status" value="1"/>
</dbReference>
<dbReference type="CDD" id="cd06261">
    <property type="entry name" value="TM_PBP2"/>
    <property type="match status" value="1"/>
</dbReference>
<dbReference type="PROSITE" id="PS50928">
    <property type="entry name" value="ABC_TM1"/>
    <property type="match status" value="1"/>
</dbReference>
<comment type="subcellular location">
    <subcellularLocation>
        <location evidence="1 7">Cell membrane</location>
        <topology evidence="1 7">Multi-pass membrane protein</topology>
    </subcellularLocation>
</comment>
<evidence type="ECO:0000313" key="11">
    <source>
        <dbReference type="Proteomes" id="UP000094067"/>
    </source>
</evidence>
<feature type="transmembrane region" description="Helical" evidence="7">
    <location>
        <begin position="260"/>
        <end position="280"/>
    </location>
</feature>
<dbReference type="GO" id="GO:0005886">
    <property type="term" value="C:plasma membrane"/>
    <property type="evidence" value="ECO:0007669"/>
    <property type="project" value="UniProtKB-SubCell"/>
</dbReference>
<dbReference type="SUPFAM" id="SSF161098">
    <property type="entry name" value="MetI-like"/>
    <property type="match status" value="1"/>
</dbReference>
<dbReference type="OrthoDB" id="157184at2"/>
<keyword evidence="2 7" id="KW-0813">Transport</keyword>
<keyword evidence="3" id="KW-1003">Cell membrane</keyword>
<dbReference type="EMBL" id="MCGH01000003">
    <property type="protein sequence ID" value="ODM04434.1"/>
    <property type="molecule type" value="Genomic_DNA"/>
</dbReference>
<dbReference type="InterPro" id="IPR000515">
    <property type="entry name" value="MetI-like"/>
</dbReference>
<dbReference type="Gene3D" id="1.10.3720.10">
    <property type="entry name" value="MetI-like"/>
    <property type="match status" value="1"/>
</dbReference>
<evidence type="ECO:0000313" key="10">
    <source>
        <dbReference type="EMBL" id="ODR53534.1"/>
    </source>
</evidence>
<feature type="transmembrane region" description="Helical" evidence="7">
    <location>
        <begin position="12"/>
        <end position="36"/>
    </location>
</feature>